<dbReference type="Proteomes" id="UP000019277">
    <property type="component" value="Unassembled WGS sequence"/>
</dbReference>
<feature type="region of interest" description="Disordered" evidence="1">
    <location>
        <begin position="61"/>
        <end position="84"/>
    </location>
</feature>
<feature type="region of interest" description="Disordered" evidence="1">
    <location>
        <begin position="1"/>
        <end position="20"/>
    </location>
</feature>
<sequence>MCGRDDCNSDAGGCGTVPAPSGDLVTTFPTTDRQMCSTPATASSLVRVVQHGGCSQVTRGNRSWEGAAARNHPRHAGERAVEPQ</sequence>
<keyword evidence="3" id="KW-1185">Reference proteome</keyword>
<gene>
    <name evidence="2" type="ORF">UO65_5607</name>
</gene>
<name>W7IRK2_9PSEU</name>
<reference evidence="2 3" key="1">
    <citation type="journal article" date="2014" name="Genome Announc.">
        <title>Draft Genome Sequence of the Antitrypanosomally Active Sponge-Associated Bacterium Actinokineospora sp. Strain EG49.</title>
        <authorList>
            <person name="Harjes J."/>
            <person name="Ryu T."/>
            <person name="Abdelmohsen U.R."/>
            <person name="Moitinho-Silva L."/>
            <person name="Horn H."/>
            <person name="Ravasi T."/>
            <person name="Hentschel U."/>
        </authorList>
    </citation>
    <scope>NUCLEOTIDE SEQUENCE [LARGE SCALE GENOMIC DNA]</scope>
    <source>
        <strain evidence="2 3">EG49</strain>
    </source>
</reference>
<evidence type="ECO:0000313" key="3">
    <source>
        <dbReference type="Proteomes" id="UP000019277"/>
    </source>
</evidence>
<proteinExistence type="predicted"/>
<comment type="caution">
    <text evidence="2">The sequence shown here is derived from an EMBL/GenBank/DDBJ whole genome shotgun (WGS) entry which is preliminary data.</text>
</comment>
<dbReference type="AlphaFoldDB" id="W7IRK2"/>
<evidence type="ECO:0000256" key="1">
    <source>
        <dbReference type="SAM" id="MobiDB-lite"/>
    </source>
</evidence>
<protein>
    <submittedName>
        <fullName evidence="2">Uncharacterized protein</fullName>
    </submittedName>
</protein>
<accession>W7IRK2</accession>
<evidence type="ECO:0000313" key="2">
    <source>
        <dbReference type="EMBL" id="EWC59106.1"/>
    </source>
</evidence>
<organism evidence="2 3">
    <name type="scientific">Actinokineospora spheciospongiae</name>
    <dbReference type="NCBI Taxonomy" id="909613"/>
    <lineage>
        <taxon>Bacteria</taxon>
        <taxon>Bacillati</taxon>
        <taxon>Actinomycetota</taxon>
        <taxon>Actinomycetes</taxon>
        <taxon>Pseudonocardiales</taxon>
        <taxon>Pseudonocardiaceae</taxon>
        <taxon>Actinokineospora</taxon>
    </lineage>
</organism>
<dbReference type="STRING" id="909613.UO65_5607"/>
<feature type="compositionally biased region" description="Basic and acidic residues" evidence="1">
    <location>
        <begin position="75"/>
        <end position="84"/>
    </location>
</feature>
<dbReference type="EMBL" id="AYXG01000219">
    <property type="protein sequence ID" value="EWC59106.1"/>
    <property type="molecule type" value="Genomic_DNA"/>
</dbReference>